<feature type="region of interest" description="Disordered" evidence="1">
    <location>
        <begin position="132"/>
        <end position="154"/>
    </location>
</feature>
<dbReference type="HOGENOM" id="CLU_005258_0_0_1"/>
<proteinExistence type="predicted"/>
<reference evidence="3 4" key="1">
    <citation type="submission" date="2015-01" db="EMBL/GenBank/DDBJ databases">
        <title>The Genome Sequence of Exophiala spinifera CBS89968.</title>
        <authorList>
            <consortium name="The Broad Institute Genomics Platform"/>
            <person name="Cuomo C."/>
            <person name="de Hoog S."/>
            <person name="Gorbushina A."/>
            <person name="Stielow B."/>
            <person name="Teixiera M."/>
            <person name="Abouelleil A."/>
            <person name="Chapman S.B."/>
            <person name="Priest M."/>
            <person name="Young S.K."/>
            <person name="Wortman J."/>
            <person name="Nusbaum C."/>
            <person name="Birren B."/>
        </authorList>
    </citation>
    <scope>NUCLEOTIDE SEQUENCE [LARGE SCALE GENOMIC DNA]</scope>
    <source>
        <strain evidence="3 4">CBS 89968</strain>
    </source>
</reference>
<feature type="compositionally biased region" description="Low complexity" evidence="1">
    <location>
        <begin position="138"/>
        <end position="147"/>
    </location>
</feature>
<protein>
    <recommendedName>
        <fullName evidence="2">Nucleolar 27S pre-rRNA processing Urb2/Npa2 C-terminal domain-containing protein</fullName>
    </recommendedName>
</protein>
<dbReference type="GO" id="GO:0005730">
    <property type="term" value="C:nucleolus"/>
    <property type="evidence" value="ECO:0007669"/>
    <property type="project" value="TreeGrafter"/>
</dbReference>
<dbReference type="InterPro" id="IPR018849">
    <property type="entry name" value="Urb2/Npa2_C"/>
</dbReference>
<dbReference type="PANTHER" id="PTHR15682">
    <property type="entry name" value="UNHEALTHY RIBOSOME BIOGENESIS PROTEIN 2 HOMOLOG"/>
    <property type="match status" value="1"/>
</dbReference>
<accession>A0A0D1ZM29</accession>
<dbReference type="EMBL" id="KN847496">
    <property type="protein sequence ID" value="KIW13892.1"/>
    <property type="molecule type" value="Genomic_DNA"/>
</dbReference>
<evidence type="ECO:0000313" key="3">
    <source>
        <dbReference type="EMBL" id="KIW13892.1"/>
    </source>
</evidence>
<dbReference type="Proteomes" id="UP000053328">
    <property type="component" value="Unassembled WGS sequence"/>
</dbReference>
<evidence type="ECO:0000313" key="4">
    <source>
        <dbReference type="Proteomes" id="UP000053328"/>
    </source>
</evidence>
<dbReference type="VEuPathDB" id="FungiDB:PV08_06673"/>
<dbReference type="OrthoDB" id="160374at2759"/>
<feature type="domain" description="Nucleolar 27S pre-rRNA processing Urb2/Npa2 C-terminal" evidence="2">
    <location>
        <begin position="1237"/>
        <end position="1486"/>
    </location>
</feature>
<keyword evidence="4" id="KW-1185">Reference proteome</keyword>
<dbReference type="PANTHER" id="PTHR15682:SF2">
    <property type="entry name" value="UNHEALTHY RIBOSOME BIOGENESIS PROTEIN 2 HOMOLOG"/>
    <property type="match status" value="1"/>
</dbReference>
<dbReference type="GeneID" id="27333756"/>
<evidence type="ECO:0000256" key="1">
    <source>
        <dbReference type="SAM" id="MobiDB-lite"/>
    </source>
</evidence>
<dbReference type="Pfam" id="PF10441">
    <property type="entry name" value="Urb2"/>
    <property type="match status" value="1"/>
</dbReference>
<gene>
    <name evidence="3" type="ORF">PV08_06673</name>
</gene>
<dbReference type="InterPro" id="IPR052609">
    <property type="entry name" value="Ribosome_Biogenesis_Reg"/>
</dbReference>
<organism evidence="3 4">
    <name type="scientific">Exophiala spinifera</name>
    <dbReference type="NCBI Taxonomy" id="91928"/>
    <lineage>
        <taxon>Eukaryota</taxon>
        <taxon>Fungi</taxon>
        <taxon>Dikarya</taxon>
        <taxon>Ascomycota</taxon>
        <taxon>Pezizomycotina</taxon>
        <taxon>Eurotiomycetes</taxon>
        <taxon>Chaetothyriomycetidae</taxon>
        <taxon>Chaetothyriales</taxon>
        <taxon>Herpotrichiellaceae</taxon>
        <taxon>Exophiala</taxon>
    </lineage>
</organism>
<evidence type="ECO:0000259" key="2">
    <source>
        <dbReference type="Pfam" id="PF10441"/>
    </source>
</evidence>
<dbReference type="RefSeq" id="XP_016234108.1">
    <property type="nucleotide sequence ID" value="XM_016381006.1"/>
</dbReference>
<name>A0A0D1ZM29_9EURO</name>
<sequence length="1487" mass="165712">MSKTNFESAIAALERTAGPPESLLAAAASTLGIDLEASIASSSEKLLPRAASDSTERTGFKEQWVLRWLLKKLASPGTVSSFSTCPQFWSLLINLTNSIPTSVCLEILVERNFYRTLSELIRHALSSDNVSPIHDTSSDAGDGSSSRPSKKRRLSPTTDITLNIKSKNKNSLWILLQAVCRCVELLVSPSAQHGNKPLQLSSLMQISVDEQAALLGSTLEVALAIIKTSPEMSEATLLSHMINVALSAWSCDSMSYGAHRDNLDHAFSSHCLAPCLHLLDVEARFGHSPLTSSKQALERLVAVHVVFSARSTFNAKDARNWRNAQDVLVYEQFEAMLKSFKRRFFAEEGAQRTNDIFNLSSLILDIAVRAIPSTDFRRWQAEQPWVEALFICLAHLTWPHMPRISSTGVVPNPMSGSADHERSLAALEELVDVARIHRLRISLPVLRYFIAAILAFGHDTTPWAVLLDTVRLDVNVLIPGTGLSKSEEILNSLLGKVVGSEVSTGIYQSLRDDLIIPLLRGFARSRDLDGYLVIWQQGLTDAMRARYTSKSQPDHIPAVLVWDDEDLFDEFGKLSLVHAPKSMPNHLLKELNESFEEITQNIGLTADTLAKVAIFSAMLENSQDLTMEWNPESDQLSILYKHLMSALSRKSDYLAQRWRLWKLVQLLLSTSGKGTLAEMGKQLLDPATQFVSLGEIATYQLRDLTRKRASKYLEALECFSTTLELSARSPTYSHHFETEMHHFRSLVDASAQSQSGDGSDTWSGRAFDCDSSRKLVYACAGKLLQKSAIIRDYPLVFGKLSELCLDILAKTKNPEEHDAIQANLRTLIGILLRTDEMHTATQLHQSILQRAVDEPNPNSGSFEIRKMLLEDVSEALMRRSQLKKLGSVLRQRLLAISGPIDIEAVSQDLALMLQIDDSISESLFDSRDWRAWINLSQETCRVGTAEPSMPLLAAMQMLDRILKLIWTRAISTFQTPALSEMIDWTRDTVKLSENEKHATTHLLGLQALVGQICSSKSLLGDIIAESKVRKLREQFFSVLERSLQQSPANNVILKNTIMIQLLIRAVSVMRDATSDESTRQVVSLLRDRSVVRSSSQKHPQSEGLEIYAEWEYMKLSPEQHPICTAEEILAQVQDLASFASKISRDHCESEQLALLCTRAHVIASRIKPTGMGDALQLLRKSSSQLTLDTPRCILTSAIISHANIDLMSCTPRLADELTYIVTLNASKCHDMTGLFLALENCKIVLHGYPLLINQSALDKLLASICMLGAYSLVPFPGTADSARDNQPGPVDLFDQCCAIIGIVLSRYRRRISDRYHLLLPVLQMLLRCLFWPGTETVRNRQHHGPAQNLNAFKETLPVWLHGSADSLPPSSAEKLSRLFSTICNPSVSAARSAKKGGHNELNDETMRAKHLAGQHMQYVVVGYTRCALDGQIMPTVKERLMPGMYAVLDSMDRELLRAMNAGMDPSSRAIFKNLYDDWTRFGKWDKT</sequence>
<dbReference type="GO" id="GO:0042254">
    <property type="term" value="P:ribosome biogenesis"/>
    <property type="evidence" value="ECO:0007669"/>
    <property type="project" value="TreeGrafter"/>
</dbReference>
<dbReference type="STRING" id="91928.A0A0D1ZM29"/>